<keyword evidence="4" id="KW-1003">Cell membrane</keyword>
<dbReference type="Gene3D" id="1.20.1250.20">
    <property type="entry name" value="MFS general substrate transporter like domains"/>
    <property type="match status" value="1"/>
</dbReference>
<dbReference type="OrthoDB" id="63984at2"/>
<keyword evidence="7 8" id="KW-0472">Membrane</keyword>
<evidence type="ECO:0000256" key="1">
    <source>
        <dbReference type="ARBA" id="ARBA00004651"/>
    </source>
</evidence>
<dbReference type="PANTHER" id="PTHR43271">
    <property type="entry name" value="BLL2771 PROTEIN"/>
    <property type="match status" value="1"/>
</dbReference>
<feature type="transmembrane region" description="Helical" evidence="8">
    <location>
        <begin position="249"/>
        <end position="272"/>
    </location>
</feature>
<evidence type="ECO:0000256" key="5">
    <source>
        <dbReference type="ARBA" id="ARBA00022692"/>
    </source>
</evidence>
<keyword evidence="3" id="KW-0813">Transport</keyword>
<dbReference type="PANTHER" id="PTHR43271:SF2">
    <property type="entry name" value="BLL2771 PROTEIN"/>
    <property type="match status" value="1"/>
</dbReference>
<reference evidence="12 13" key="1">
    <citation type="submission" date="2017-03" db="EMBL/GenBank/DDBJ databases">
        <title>Comparative genomics of honeybee gut symbionts reveal geographically distinct and subgroup specific antibiotic resistance.</title>
        <authorList>
            <person name="Ludvigsen J."/>
            <person name="Porcellato D."/>
            <person name="Labee-Lund T.M."/>
            <person name="Amdam G.V."/>
            <person name="Rudi K."/>
        </authorList>
    </citation>
    <scope>NUCLEOTIDE SEQUENCE [LARGE SCALE GENOMIC DNA]</scope>
    <source>
        <strain evidence="10 13">A-7-12</strain>
        <strain evidence="11 12">A-9-12</strain>
    </source>
</reference>
<feature type="transmembrane region" description="Helical" evidence="8">
    <location>
        <begin position="371"/>
        <end position="396"/>
    </location>
</feature>
<name>A0A242NG82_9GAMM</name>
<evidence type="ECO:0000313" key="10">
    <source>
        <dbReference type="EMBL" id="OTP98945.1"/>
    </source>
</evidence>
<evidence type="ECO:0000313" key="11">
    <source>
        <dbReference type="EMBL" id="OTQ09879.1"/>
    </source>
</evidence>
<comment type="subcellular location">
    <subcellularLocation>
        <location evidence="1">Cell membrane</location>
        <topology evidence="1">Multi-pass membrane protein</topology>
    </subcellularLocation>
</comment>
<evidence type="ECO:0000256" key="2">
    <source>
        <dbReference type="ARBA" id="ARBA00008335"/>
    </source>
</evidence>
<protein>
    <recommendedName>
        <fullName evidence="9">Major facilitator superfamily (MFS) profile domain-containing protein</fullName>
    </recommendedName>
</protein>
<feature type="transmembrane region" description="Helical" evidence="8">
    <location>
        <begin position="16"/>
        <end position="39"/>
    </location>
</feature>
<dbReference type="SUPFAM" id="SSF103473">
    <property type="entry name" value="MFS general substrate transporter"/>
    <property type="match status" value="1"/>
</dbReference>
<feature type="transmembrane region" description="Helical" evidence="8">
    <location>
        <begin position="141"/>
        <end position="163"/>
    </location>
</feature>
<dbReference type="InterPro" id="IPR011701">
    <property type="entry name" value="MFS"/>
</dbReference>
<evidence type="ECO:0000256" key="4">
    <source>
        <dbReference type="ARBA" id="ARBA00022475"/>
    </source>
</evidence>
<keyword evidence="6 8" id="KW-1133">Transmembrane helix</keyword>
<dbReference type="PROSITE" id="PS50850">
    <property type="entry name" value="MFS"/>
    <property type="match status" value="1"/>
</dbReference>
<dbReference type="InterPro" id="IPR036259">
    <property type="entry name" value="MFS_trans_sf"/>
</dbReference>
<dbReference type="EMBL" id="NARP01000023">
    <property type="protein sequence ID" value="OTP98945.1"/>
    <property type="molecule type" value="Genomic_DNA"/>
</dbReference>
<feature type="transmembrane region" description="Helical" evidence="8">
    <location>
        <begin position="82"/>
        <end position="101"/>
    </location>
</feature>
<evidence type="ECO:0000256" key="6">
    <source>
        <dbReference type="ARBA" id="ARBA00022989"/>
    </source>
</evidence>
<feature type="transmembrane region" description="Helical" evidence="8">
    <location>
        <begin position="107"/>
        <end position="129"/>
    </location>
</feature>
<feature type="transmembrane region" description="Helical" evidence="8">
    <location>
        <begin position="51"/>
        <end position="70"/>
    </location>
</feature>
<keyword evidence="5 8" id="KW-0812">Transmembrane</keyword>
<keyword evidence="12" id="KW-1185">Reference proteome</keyword>
<feature type="transmembrane region" description="Helical" evidence="8">
    <location>
        <begin position="218"/>
        <end position="243"/>
    </location>
</feature>
<proteinExistence type="inferred from homology"/>
<dbReference type="AlphaFoldDB" id="A0A242NG82"/>
<evidence type="ECO:0000256" key="3">
    <source>
        <dbReference type="ARBA" id="ARBA00022448"/>
    </source>
</evidence>
<dbReference type="GO" id="GO:0005886">
    <property type="term" value="C:plasma membrane"/>
    <property type="evidence" value="ECO:0007669"/>
    <property type="project" value="UniProtKB-SubCell"/>
</dbReference>
<accession>A0A242NG82</accession>
<evidence type="ECO:0000256" key="8">
    <source>
        <dbReference type="SAM" id="Phobius"/>
    </source>
</evidence>
<dbReference type="Pfam" id="PF07690">
    <property type="entry name" value="MFS_1"/>
    <property type="match status" value="1"/>
</dbReference>
<comment type="similarity">
    <text evidence="2">Belongs to the major facilitator superfamily.</text>
</comment>
<sequence>MELNNMSKQDFVHTKLSVILSALLIVLLVGSVYISQLIFQEISQSYHIDILAARNVFSLSCFFYAISFFIYGPLSDKVSTRFLVLVGSIGTVCCLVLSVIVDCFDLYLIIMSLIGFFAAAVPAALFAYTAKNTPNDKLPQAMGVMISASIIGIIFSRSMIAMLTDLWSWQIGFIIYADLIILTCLFVPFCIKKINAQSSATSVLDTYLGALKLLFDKAVIIFLLVGFLLFFVYLGLSSLLTFYLKSAPFYLSSTILGWLNFAGLSAIIGTIITGKLSQVINERYLLIIYLIAVCASVVAIGYSSVLFAIGLGIFSLFLFVFGIQPLVITMLNKIVSINSRGAISSLYLLSCLAGGSIGTYLLGIIYQNMDWSGVVAICVILTLVNLILVIVGIQYIKNSYEH</sequence>
<feature type="transmembrane region" description="Helical" evidence="8">
    <location>
        <begin position="308"/>
        <end position="331"/>
    </location>
</feature>
<evidence type="ECO:0000313" key="13">
    <source>
        <dbReference type="Proteomes" id="UP000194977"/>
    </source>
</evidence>
<feature type="transmembrane region" description="Helical" evidence="8">
    <location>
        <begin position="169"/>
        <end position="191"/>
    </location>
</feature>
<feature type="domain" description="Major facilitator superfamily (MFS) profile" evidence="9">
    <location>
        <begin position="14"/>
        <end position="397"/>
    </location>
</feature>
<dbReference type="InterPro" id="IPR020846">
    <property type="entry name" value="MFS_dom"/>
</dbReference>
<dbReference type="GO" id="GO:0022857">
    <property type="term" value="F:transmembrane transporter activity"/>
    <property type="evidence" value="ECO:0007669"/>
    <property type="project" value="InterPro"/>
</dbReference>
<organism evidence="10 13">
    <name type="scientific">Gilliamella apicola</name>
    <dbReference type="NCBI Taxonomy" id="1196095"/>
    <lineage>
        <taxon>Bacteria</taxon>
        <taxon>Pseudomonadati</taxon>
        <taxon>Pseudomonadota</taxon>
        <taxon>Gammaproteobacteria</taxon>
        <taxon>Orbales</taxon>
        <taxon>Orbaceae</taxon>
        <taxon>Gilliamella</taxon>
    </lineage>
</organism>
<evidence type="ECO:0000259" key="9">
    <source>
        <dbReference type="PROSITE" id="PS50850"/>
    </source>
</evidence>
<comment type="caution">
    <text evidence="10">The sequence shown here is derived from an EMBL/GenBank/DDBJ whole genome shotgun (WGS) entry which is preliminary data.</text>
</comment>
<dbReference type="Proteomes" id="UP000194800">
    <property type="component" value="Unassembled WGS sequence"/>
</dbReference>
<dbReference type="EMBL" id="NART01000029">
    <property type="protein sequence ID" value="OTQ09879.1"/>
    <property type="molecule type" value="Genomic_DNA"/>
</dbReference>
<dbReference type="Proteomes" id="UP000194977">
    <property type="component" value="Unassembled WGS sequence"/>
</dbReference>
<evidence type="ECO:0000256" key="7">
    <source>
        <dbReference type="ARBA" id="ARBA00023136"/>
    </source>
</evidence>
<gene>
    <name evidence="11" type="ORF">B6C91_07635</name>
    <name evidence="10" type="ORF">B6D08_09330</name>
</gene>
<evidence type="ECO:0000313" key="12">
    <source>
        <dbReference type="Proteomes" id="UP000194800"/>
    </source>
</evidence>
<feature type="transmembrane region" description="Helical" evidence="8">
    <location>
        <begin position="284"/>
        <end position="302"/>
    </location>
</feature>
<feature type="transmembrane region" description="Helical" evidence="8">
    <location>
        <begin position="343"/>
        <end position="365"/>
    </location>
</feature>